<dbReference type="EMBL" id="CP036264">
    <property type="protein sequence ID" value="QEG00249.1"/>
    <property type="molecule type" value="Genomic_DNA"/>
</dbReference>
<gene>
    <name evidence="6" type="primary">cnrH_2</name>
    <name evidence="6" type="ORF">Mal15_43190</name>
</gene>
<dbReference type="NCBIfam" id="TIGR02937">
    <property type="entry name" value="sigma70-ECF"/>
    <property type="match status" value="1"/>
</dbReference>
<name>A0A5B9MGF6_9BACT</name>
<protein>
    <submittedName>
        <fullName evidence="6">RNA polymerase sigma factor CnrH</fullName>
    </submittedName>
</protein>
<dbReference type="Pfam" id="PF04542">
    <property type="entry name" value="Sigma70_r2"/>
    <property type="match status" value="1"/>
</dbReference>
<dbReference type="InterPro" id="IPR014331">
    <property type="entry name" value="RNA_pol_sigma70_ECF_RHOBA"/>
</dbReference>
<keyword evidence="3" id="KW-0731">Sigma factor</keyword>
<evidence type="ECO:0000256" key="3">
    <source>
        <dbReference type="ARBA" id="ARBA00023082"/>
    </source>
</evidence>
<dbReference type="AlphaFoldDB" id="A0A5B9MGF6"/>
<accession>A0A5B9MGF6</accession>
<evidence type="ECO:0000256" key="2">
    <source>
        <dbReference type="ARBA" id="ARBA00023015"/>
    </source>
</evidence>
<dbReference type="InterPro" id="IPR007627">
    <property type="entry name" value="RNA_pol_sigma70_r2"/>
</dbReference>
<dbReference type="Gene3D" id="1.10.1740.10">
    <property type="match status" value="1"/>
</dbReference>
<dbReference type="InterPro" id="IPR013325">
    <property type="entry name" value="RNA_pol_sigma_r2"/>
</dbReference>
<evidence type="ECO:0000313" key="6">
    <source>
        <dbReference type="EMBL" id="QEG00249.1"/>
    </source>
</evidence>
<keyword evidence="2" id="KW-0805">Transcription regulation</keyword>
<evidence type="ECO:0000256" key="1">
    <source>
        <dbReference type="ARBA" id="ARBA00010641"/>
    </source>
</evidence>
<keyword evidence="7" id="KW-1185">Reference proteome</keyword>
<dbReference type="NCBIfam" id="TIGR02989">
    <property type="entry name" value="Sig-70_gvs1"/>
    <property type="match status" value="1"/>
</dbReference>
<dbReference type="InterPro" id="IPR013324">
    <property type="entry name" value="RNA_pol_sigma_r3/r4-like"/>
</dbReference>
<proteinExistence type="inferred from homology"/>
<dbReference type="InterPro" id="IPR014284">
    <property type="entry name" value="RNA_pol_sigma-70_dom"/>
</dbReference>
<evidence type="ECO:0000313" key="7">
    <source>
        <dbReference type="Proteomes" id="UP000321353"/>
    </source>
</evidence>
<evidence type="ECO:0000256" key="4">
    <source>
        <dbReference type="ARBA" id="ARBA00023163"/>
    </source>
</evidence>
<evidence type="ECO:0000259" key="5">
    <source>
        <dbReference type="Pfam" id="PF04542"/>
    </source>
</evidence>
<comment type="similarity">
    <text evidence="1">Belongs to the sigma-70 factor family. ECF subfamily.</text>
</comment>
<dbReference type="SUPFAM" id="SSF88946">
    <property type="entry name" value="Sigma2 domain of RNA polymerase sigma factors"/>
    <property type="match status" value="1"/>
</dbReference>
<feature type="domain" description="RNA polymerase sigma-70 region 2" evidence="5">
    <location>
        <begin position="21"/>
        <end position="87"/>
    </location>
</feature>
<reference evidence="6 7" key="1">
    <citation type="submission" date="2019-02" db="EMBL/GenBank/DDBJ databases">
        <title>Planctomycetal bacteria perform biofilm scaping via a novel small molecule.</title>
        <authorList>
            <person name="Jeske O."/>
            <person name="Boedeker C."/>
            <person name="Wiegand S."/>
            <person name="Breitling P."/>
            <person name="Kallscheuer N."/>
            <person name="Jogler M."/>
            <person name="Rohde M."/>
            <person name="Petersen J."/>
            <person name="Medema M.H."/>
            <person name="Surup F."/>
            <person name="Jogler C."/>
        </authorList>
    </citation>
    <scope>NUCLEOTIDE SEQUENCE [LARGE SCALE GENOMIC DNA]</scope>
    <source>
        <strain evidence="6 7">Mal15</strain>
    </source>
</reference>
<dbReference type="GO" id="GO:0006352">
    <property type="term" value="P:DNA-templated transcription initiation"/>
    <property type="evidence" value="ECO:0007669"/>
    <property type="project" value="InterPro"/>
</dbReference>
<dbReference type="GO" id="GO:0016987">
    <property type="term" value="F:sigma factor activity"/>
    <property type="evidence" value="ECO:0007669"/>
    <property type="project" value="UniProtKB-KW"/>
</dbReference>
<organism evidence="6 7">
    <name type="scientific">Stieleria maiorica</name>
    <dbReference type="NCBI Taxonomy" id="2795974"/>
    <lineage>
        <taxon>Bacteria</taxon>
        <taxon>Pseudomonadati</taxon>
        <taxon>Planctomycetota</taxon>
        <taxon>Planctomycetia</taxon>
        <taxon>Pirellulales</taxon>
        <taxon>Pirellulaceae</taxon>
        <taxon>Stieleria</taxon>
    </lineage>
</organism>
<dbReference type="SUPFAM" id="SSF88659">
    <property type="entry name" value="Sigma3 and sigma4 domains of RNA polymerase sigma factors"/>
    <property type="match status" value="1"/>
</dbReference>
<dbReference type="PANTHER" id="PTHR43133">
    <property type="entry name" value="RNA POLYMERASE ECF-TYPE SIGMA FACTO"/>
    <property type="match status" value="1"/>
</dbReference>
<dbReference type="InterPro" id="IPR036388">
    <property type="entry name" value="WH-like_DNA-bd_sf"/>
</dbReference>
<dbReference type="KEGG" id="smam:Mal15_43190"/>
<dbReference type="PANTHER" id="PTHR43133:SF51">
    <property type="entry name" value="RNA POLYMERASE SIGMA FACTOR"/>
    <property type="match status" value="1"/>
</dbReference>
<dbReference type="Proteomes" id="UP000321353">
    <property type="component" value="Chromosome"/>
</dbReference>
<dbReference type="Gene3D" id="1.10.10.10">
    <property type="entry name" value="Winged helix-like DNA-binding domain superfamily/Winged helix DNA-binding domain"/>
    <property type="match status" value="1"/>
</dbReference>
<sequence length="189" mass="21765">MANREKSMVDDDRAEQFIQLLAQHERRLAAYVLTFVPRSADADDILQETKLALWRSFDQFEIGTNFGAWARQAALNRIFDFRKRKGRESQHLVFSDDCLQQLADAFEQDAPRRETQLERLSDCVAKLSPNHRRILSLRYGEGLQMQAVADRIDRTVPATYRVLSRIRLVLRDCVRGISDGVLPASESAR</sequence>
<keyword evidence="4" id="KW-0804">Transcription</keyword>
<dbReference type="InterPro" id="IPR039425">
    <property type="entry name" value="RNA_pol_sigma-70-like"/>
</dbReference>